<dbReference type="PROSITE" id="PS51318">
    <property type="entry name" value="TAT"/>
    <property type="match status" value="1"/>
</dbReference>
<dbReference type="EMBL" id="JABFCS010000001">
    <property type="protein sequence ID" value="NNU42581.1"/>
    <property type="molecule type" value="Genomic_DNA"/>
</dbReference>
<protein>
    <submittedName>
        <fullName evidence="4">Transporter substrate-binding domain-containing protein</fullName>
    </submittedName>
</protein>
<keyword evidence="1 2" id="KW-0732">Signal</keyword>
<keyword evidence="5" id="KW-1185">Reference proteome</keyword>
<dbReference type="PANTHER" id="PTHR35936:SF17">
    <property type="entry name" value="ARGININE-BINDING EXTRACELLULAR PROTEIN ARTP"/>
    <property type="match status" value="1"/>
</dbReference>
<dbReference type="Pfam" id="PF00497">
    <property type="entry name" value="SBP_bac_3"/>
    <property type="match status" value="1"/>
</dbReference>
<dbReference type="PANTHER" id="PTHR35936">
    <property type="entry name" value="MEMBRANE-BOUND LYTIC MUREIN TRANSGLYCOSYLASE F"/>
    <property type="match status" value="1"/>
</dbReference>
<accession>A0A849KCW0</accession>
<reference evidence="4 5" key="1">
    <citation type="submission" date="2020-05" db="EMBL/GenBank/DDBJ databases">
        <authorList>
            <person name="Khan S.A."/>
            <person name="Jeon C.O."/>
            <person name="Chun B.H."/>
        </authorList>
    </citation>
    <scope>NUCLEOTIDE SEQUENCE [LARGE SCALE GENOMIC DNA]</scope>
    <source>
        <strain evidence="4 5">B156</strain>
    </source>
</reference>
<dbReference type="SMART" id="SM00062">
    <property type="entry name" value="PBPb"/>
    <property type="match status" value="1"/>
</dbReference>
<feature type="chain" id="PRO_5032910124" evidence="2">
    <location>
        <begin position="24"/>
        <end position="267"/>
    </location>
</feature>
<comment type="caution">
    <text evidence="4">The sequence shown here is derived from an EMBL/GenBank/DDBJ whole genome shotgun (WGS) entry which is preliminary data.</text>
</comment>
<evidence type="ECO:0000313" key="4">
    <source>
        <dbReference type="EMBL" id="NNU42581.1"/>
    </source>
</evidence>
<name>A0A849KCW0_9BURK</name>
<dbReference type="PROSITE" id="PS51257">
    <property type="entry name" value="PROKAR_LIPOPROTEIN"/>
    <property type="match status" value="1"/>
</dbReference>
<proteinExistence type="predicted"/>
<feature type="domain" description="Solute-binding protein family 3/N-terminal" evidence="3">
    <location>
        <begin position="44"/>
        <end position="263"/>
    </location>
</feature>
<dbReference type="RefSeq" id="WP_171556928.1">
    <property type="nucleotide sequence ID" value="NZ_JABFCS010000001.1"/>
</dbReference>
<dbReference type="SUPFAM" id="SSF53850">
    <property type="entry name" value="Periplasmic binding protein-like II"/>
    <property type="match status" value="1"/>
</dbReference>
<evidence type="ECO:0000256" key="2">
    <source>
        <dbReference type="SAM" id="SignalP"/>
    </source>
</evidence>
<dbReference type="Proteomes" id="UP000552954">
    <property type="component" value="Unassembled WGS sequence"/>
</dbReference>
<reference evidence="4 5" key="2">
    <citation type="submission" date="2020-06" db="EMBL/GenBank/DDBJ databases">
        <title>Ramlibacter rhizophilus sp. nov., isolated from rhizosphere soil of national flower Mugunghwa from South Korea.</title>
        <authorList>
            <person name="Zheng-Fei Y."/>
            <person name="Huan T."/>
        </authorList>
    </citation>
    <scope>NUCLEOTIDE SEQUENCE [LARGE SCALE GENOMIC DNA]</scope>
    <source>
        <strain evidence="4 5">B156</strain>
    </source>
</reference>
<dbReference type="AlphaFoldDB" id="A0A849KCW0"/>
<dbReference type="InterPro" id="IPR006311">
    <property type="entry name" value="TAT_signal"/>
</dbReference>
<dbReference type="InterPro" id="IPR001638">
    <property type="entry name" value="Solute-binding_3/MltF_N"/>
</dbReference>
<evidence type="ECO:0000259" key="3">
    <source>
        <dbReference type="SMART" id="SM00062"/>
    </source>
</evidence>
<evidence type="ECO:0000256" key="1">
    <source>
        <dbReference type="ARBA" id="ARBA00022729"/>
    </source>
</evidence>
<sequence length="267" mass="28249">MAAATPRRRLLAGLALGATLWLAGCASTPAIDPQARAVLAPTGTLRVAVYQGSPTSFVRKPMGEGVGVAYELGQALGRELGVPVQVIEFDRVAQVVDALRTNQADFSFTNATAARARDVDFSDPLVRLELGYLVAGDSTWRNVSEVDRPGAKIGVSQGSTSQSTLPGLLKSATLVPVPSLGVAQQLLKDHVLDAFATNKGILFEMSDQVPGSRVLEGRWGLENLAIAIPKGREAALPALRAFAQRMRASGQLQRIVERAGLRGTARD</sequence>
<gene>
    <name evidence="4" type="ORF">HK415_04500</name>
</gene>
<organism evidence="4 5">
    <name type="scientific">Ramlibacter montanisoli</name>
    <dbReference type="NCBI Taxonomy" id="2732512"/>
    <lineage>
        <taxon>Bacteria</taxon>
        <taxon>Pseudomonadati</taxon>
        <taxon>Pseudomonadota</taxon>
        <taxon>Betaproteobacteria</taxon>
        <taxon>Burkholderiales</taxon>
        <taxon>Comamonadaceae</taxon>
        <taxon>Ramlibacter</taxon>
    </lineage>
</organism>
<dbReference type="Gene3D" id="3.40.190.10">
    <property type="entry name" value="Periplasmic binding protein-like II"/>
    <property type="match status" value="2"/>
</dbReference>
<feature type="signal peptide" evidence="2">
    <location>
        <begin position="1"/>
        <end position="23"/>
    </location>
</feature>
<evidence type="ECO:0000313" key="5">
    <source>
        <dbReference type="Proteomes" id="UP000552954"/>
    </source>
</evidence>